<gene>
    <name evidence="2" type="ordered locus">TTE2579</name>
</gene>
<dbReference type="Proteomes" id="UP000000555">
    <property type="component" value="Chromosome"/>
</dbReference>
<evidence type="ECO:0000313" key="2">
    <source>
        <dbReference type="EMBL" id="AAM25702.1"/>
    </source>
</evidence>
<sequence length="58" mass="6712">MSTLGLENRPDKEGKFMSKMLGRFLMLMSKGQSHQSLPLLIKLILHHLHIFLLFIIAH</sequence>
<proteinExistence type="predicted"/>
<evidence type="ECO:0000256" key="1">
    <source>
        <dbReference type="SAM" id="Phobius"/>
    </source>
</evidence>
<dbReference type="HOGENOM" id="CLU_2970746_0_0_9"/>
<evidence type="ECO:0000313" key="3">
    <source>
        <dbReference type="Proteomes" id="UP000000555"/>
    </source>
</evidence>
<dbReference type="AlphaFoldDB" id="Q8R746"/>
<dbReference type="KEGG" id="tte:TTE2579"/>
<keyword evidence="1" id="KW-1133">Transmembrane helix</keyword>
<accession>Q8R746</accession>
<name>Q8R746_CALS4</name>
<feature type="transmembrane region" description="Helical" evidence="1">
    <location>
        <begin position="37"/>
        <end position="57"/>
    </location>
</feature>
<protein>
    <submittedName>
        <fullName evidence="2">Uncharacterized protein</fullName>
    </submittedName>
</protein>
<keyword evidence="3" id="KW-1185">Reference proteome</keyword>
<organism evidence="2 3">
    <name type="scientific">Caldanaerobacter subterraneus subsp. tengcongensis (strain DSM 15242 / JCM 11007 / NBRC 100824 / MB4)</name>
    <name type="common">Thermoanaerobacter tengcongensis</name>
    <dbReference type="NCBI Taxonomy" id="273068"/>
    <lineage>
        <taxon>Bacteria</taxon>
        <taxon>Bacillati</taxon>
        <taxon>Bacillota</taxon>
        <taxon>Clostridia</taxon>
        <taxon>Thermoanaerobacterales</taxon>
        <taxon>Thermoanaerobacteraceae</taxon>
        <taxon>Caldanaerobacter</taxon>
    </lineage>
</organism>
<keyword evidence="1" id="KW-0472">Membrane</keyword>
<reference evidence="2 3" key="1">
    <citation type="journal article" date="2002" name="Genome Res.">
        <title>A complete sequence of the T. tengcongensis genome.</title>
        <authorList>
            <person name="Bao Q."/>
            <person name="Tian Y."/>
            <person name="Li W."/>
            <person name="Xu Z."/>
            <person name="Xuan Z."/>
            <person name="Hu S."/>
            <person name="Dong W."/>
            <person name="Yang J."/>
            <person name="Chen Y."/>
            <person name="Xue Y."/>
            <person name="Xu Y."/>
            <person name="Lai X."/>
            <person name="Huang L."/>
            <person name="Dong X."/>
            <person name="Ma Y."/>
            <person name="Ling L."/>
            <person name="Tan H."/>
            <person name="Chen R."/>
            <person name="Wang J."/>
            <person name="Yu J."/>
            <person name="Yang H."/>
        </authorList>
    </citation>
    <scope>NUCLEOTIDE SEQUENCE [LARGE SCALE GENOMIC DNA]</scope>
    <source>
        <strain evidence="3">DSM 15242 / JCM 11007 / NBRC 100824 / MB4</strain>
    </source>
</reference>
<keyword evidence="1" id="KW-0812">Transmembrane</keyword>
<dbReference type="EMBL" id="AE008691">
    <property type="protein sequence ID" value="AAM25702.1"/>
    <property type="molecule type" value="Genomic_DNA"/>
</dbReference>